<evidence type="ECO:0000313" key="3">
    <source>
        <dbReference type="Proteomes" id="UP001221413"/>
    </source>
</evidence>
<dbReference type="AlphaFoldDB" id="A0AAD6IW55"/>
<protein>
    <submittedName>
        <fullName evidence="2">Uncharacterized protein</fullName>
    </submittedName>
</protein>
<feature type="chain" id="PRO_5041939740" evidence="1">
    <location>
        <begin position="21"/>
        <end position="148"/>
    </location>
</feature>
<sequence length="148" mass="15159">MKAFTTVSLVFSALAIRASADQCAATLTPSCAWLCPVNGDASSATEWKCAEKTDNTCLVCSIYNACPATFDKECPYYCGYPKYPLQPGFCSYVNVSTQGSVCQLCPGASTNGSTSTAPTPPVATGAASTLQISGLAIGGLLAALFASL</sequence>
<dbReference type="EMBL" id="JAQGDS010000007">
    <property type="protein sequence ID" value="KAJ6259054.1"/>
    <property type="molecule type" value="Genomic_DNA"/>
</dbReference>
<organism evidence="2 3">
    <name type="scientific">Drechslerella dactyloides</name>
    <name type="common">Nematode-trapping fungus</name>
    <name type="synonym">Arthrobotrys dactyloides</name>
    <dbReference type="NCBI Taxonomy" id="74499"/>
    <lineage>
        <taxon>Eukaryota</taxon>
        <taxon>Fungi</taxon>
        <taxon>Dikarya</taxon>
        <taxon>Ascomycota</taxon>
        <taxon>Pezizomycotina</taxon>
        <taxon>Orbiliomycetes</taxon>
        <taxon>Orbiliales</taxon>
        <taxon>Orbiliaceae</taxon>
        <taxon>Drechslerella</taxon>
    </lineage>
</organism>
<feature type="signal peptide" evidence="1">
    <location>
        <begin position="1"/>
        <end position="20"/>
    </location>
</feature>
<keyword evidence="3" id="KW-1185">Reference proteome</keyword>
<accession>A0AAD6IW55</accession>
<proteinExistence type="predicted"/>
<dbReference type="Proteomes" id="UP001221413">
    <property type="component" value="Unassembled WGS sequence"/>
</dbReference>
<evidence type="ECO:0000313" key="2">
    <source>
        <dbReference type="EMBL" id="KAJ6259054.1"/>
    </source>
</evidence>
<comment type="caution">
    <text evidence="2">The sequence shown here is derived from an EMBL/GenBank/DDBJ whole genome shotgun (WGS) entry which is preliminary data.</text>
</comment>
<gene>
    <name evidence="2" type="ORF">Dda_5951</name>
</gene>
<name>A0AAD6IW55_DREDA</name>
<reference evidence="2" key="1">
    <citation type="submission" date="2023-01" db="EMBL/GenBank/DDBJ databases">
        <title>The chitinases involved in constricting ring structure development in the nematode-trapping fungus Drechslerella dactyloides.</title>
        <authorList>
            <person name="Wang R."/>
            <person name="Zhang L."/>
            <person name="Tang P."/>
            <person name="Li S."/>
            <person name="Liang L."/>
        </authorList>
    </citation>
    <scope>NUCLEOTIDE SEQUENCE</scope>
    <source>
        <strain evidence="2">YMF1.00031</strain>
    </source>
</reference>
<evidence type="ECO:0000256" key="1">
    <source>
        <dbReference type="SAM" id="SignalP"/>
    </source>
</evidence>
<keyword evidence="1" id="KW-0732">Signal</keyword>